<dbReference type="PROSITE" id="PS50157">
    <property type="entry name" value="ZINC_FINGER_C2H2_2"/>
    <property type="match status" value="11"/>
</dbReference>
<dbReference type="GO" id="GO:0007094">
    <property type="term" value="P:mitotic spindle assembly checkpoint signaling"/>
    <property type="evidence" value="ECO:0007669"/>
    <property type="project" value="InterPro"/>
</dbReference>
<keyword evidence="15" id="KW-1185">Reference proteome</keyword>
<evidence type="ECO:0000313" key="15">
    <source>
        <dbReference type="Proteomes" id="UP000515152"/>
    </source>
</evidence>
<dbReference type="FunFam" id="3.30.160.60:FF:000446">
    <property type="entry name" value="Zinc finger protein"/>
    <property type="match status" value="1"/>
</dbReference>
<dbReference type="Proteomes" id="UP000515152">
    <property type="component" value="Chromosome 26"/>
</dbReference>
<evidence type="ECO:0000256" key="4">
    <source>
        <dbReference type="ARBA" id="ARBA00022737"/>
    </source>
</evidence>
<dbReference type="FunFam" id="3.30.160.60:FF:000475">
    <property type="entry name" value="zinc finger protein 32 isoform X1"/>
    <property type="match status" value="1"/>
</dbReference>
<keyword evidence="6" id="KW-0862">Zinc</keyword>
<keyword evidence="9" id="KW-0804">Transcription</keyword>
<evidence type="ECO:0000256" key="5">
    <source>
        <dbReference type="ARBA" id="ARBA00022771"/>
    </source>
</evidence>
<proteinExistence type="inferred from homology"/>
<dbReference type="FunFam" id="3.30.160.60:FF:000425">
    <property type="entry name" value="PLAG1 like zinc finger 1"/>
    <property type="match status" value="1"/>
</dbReference>
<keyword evidence="5 11" id="KW-0863">Zinc-finger</keyword>
<dbReference type="PROSITE" id="PS00028">
    <property type="entry name" value="ZINC_FINGER_C2H2_1"/>
    <property type="match status" value="11"/>
</dbReference>
<comment type="similarity">
    <text evidence="2">Belongs to the krueppel C2H2-type zinc-finger protein family.</text>
</comment>
<feature type="region of interest" description="Disordered" evidence="13">
    <location>
        <begin position="1"/>
        <end position="25"/>
    </location>
</feature>
<dbReference type="KEGG" id="char:105904227"/>
<dbReference type="SMART" id="SM00355">
    <property type="entry name" value="ZnF_C2H2"/>
    <property type="match status" value="11"/>
</dbReference>
<feature type="region of interest" description="Disordered" evidence="13">
    <location>
        <begin position="349"/>
        <end position="389"/>
    </location>
</feature>
<comment type="subcellular location">
    <subcellularLocation>
        <location evidence="1">Nucleus</location>
    </subcellularLocation>
</comment>
<dbReference type="FunFam" id="3.30.160.60:FF:002343">
    <property type="entry name" value="Zinc finger protein 33A"/>
    <property type="match status" value="4"/>
</dbReference>
<feature type="domain" description="C2H2-type" evidence="14">
    <location>
        <begin position="592"/>
        <end position="619"/>
    </location>
</feature>
<sequence>MQKLTEDKLLPRKTPDARSTLQLDSEGETMDEITQHIDMMSHKQACLDLEKATQFITYALQHEVGRNQELCVLIRRLEEKEVETGRSLAEQAESNRQLKLKNDELQKHLEEKDNSLSQANQTEAFLKNELRDLHQQLRRQQSNHRTIQDVNESLQGGESQFKVEQMESYSFPLQSDQMTAQESLVWSEPLVSAQESLVWSEPLVSSEAQSPLVLSSHHILPVSSSAESPLVSSHTLVSADAQRLLEAPVSGIKEEDADDGDEYNQPDRADPGTEQTPSPAEDIKTELMQEQEDKSSIPLVLCSKTDLSPTDPVSLSLSPVLCSKTDLSPTDPMSLARLRSVSVVLVDYSRTQGRQRKDEENHTEQPETRKGSSASSPEFPACPSISGTETEKCKTYSCSVCDKTFHFWTQFRLHQYIHTGRRPYCCSLCGKSFTREGGLKQHQRTHTGDRPYHCTQCGKSFTREGGLKQHQRIHTGERPYHCTQCGKRFIQEGSLKLHQRVHTGERPYHCTQCGKSFTQEGILKLHQRVHTGERPYHCTQCGKSFTREGSLKVHQRTHTGERPYHCTQCGKSFTREGILKEHQRTHTGERPYHCTQCGKSFTREGGLKQHQRIHTGKRPYHCTQCDKRFIQEGSLKLHQRVHTGEKPYHCTLCGKSFNILGNLKKHQRIHTGERPYHCTLCGKSFTHKGDLTKHQRIHTAIGRSGINTEGRT</sequence>
<evidence type="ECO:0000256" key="2">
    <source>
        <dbReference type="ARBA" id="ARBA00006991"/>
    </source>
</evidence>
<feature type="compositionally biased region" description="Acidic residues" evidence="13">
    <location>
        <begin position="255"/>
        <end position="264"/>
    </location>
</feature>
<dbReference type="InterPro" id="IPR013087">
    <property type="entry name" value="Znf_C2H2_type"/>
</dbReference>
<feature type="domain" description="C2H2-type" evidence="14">
    <location>
        <begin position="564"/>
        <end position="591"/>
    </location>
</feature>
<feature type="compositionally biased region" description="Basic and acidic residues" evidence="13">
    <location>
        <begin position="355"/>
        <end position="370"/>
    </location>
</feature>
<evidence type="ECO:0000256" key="9">
    <source>
        <dbReference type="ARBA" id="ARBA00023163"/>
    </source>
</evidence>
<dbReference type="GO" id="GO:0005667">
    <property type="term" value="C:transcription regulator complex"/>
    <property type="evidence" value="ECO:0007669"/>
    <property type="project" value="TreeGrafter"/>
</dbReference>
<dbReference type="FunFam" id="3.30.160.60:FF:000862">
    <property type="entry name" value="zinc finger protein 697"/>
    <property type="match status" value="1"/>
</dbReference>
<keyword evidence="8" id="KW-0238">DNA-binding</keyword>
<dbReference type="Pfam" id="PF00096">
    <property type="entry name" value="zf-C2H2"/>
    <property type="match status" value="10"/>
</dbReference>
<feature type="domain" description="C2H2-type" evidence="14">
    <location>
        <begin position="424"/>
        <end position="451"/>
    </location>
</feature>
<name>A0A8M1KBG6_CLUHA</name>
<evidence type="ECO:0000256" key="11">
    <source>
        <dbReference type="PROSITE-ProRule" id="PRU00042"/>
    </source>
</evidence>
<dbReference type="PANTHER" id="PTHR14003">
    <property type="entry name" value="TRANSCRIPTIONAL REPRESSOR PROTEIN YY"/>
    <property type="match status" value="1"/>
</dbReference>
<feature type="domain" description="C2H2-type" evidence="14">
    <location>
        <begin position="536"/>
        <end position="563"/>
    </location>
</feature>
<dbReference type="FunFam" id="3.30.160.60:FF:000358">
    <property type="entry name" value="zinc finger protein 24"/>
    <property type="match status" value="2"/>
</dbReference>
<dbReference type="AlphaFoldDB" id="A0A8M1KBG6"/>
<keyword evidence="4" id="KW-0677">Repeat</keyword>
<evidence type="ECO:0000256" key="12">
    <source>
        <dbReference type="SAM" id="Coils"/>
    </source>
</evidence>
<feature type="coiled-coil region" evidence="12">
    <location>
        <begin position="88"/>
        <end position="143"/>
    </location>
</feature>
<feature type="domain" description="C2H2-type" evidence="14">
    <location>
        <begin position="620"/>
        <end position="647"/>
    </location>
</feature>
<dbReference type="PANTHER" id="PTHR14003:SF23">
    <property type="entry name" value="ZINC FINGER PROTEIN 143"/>
    <property type="match status" value="1"/>
</dbReference>
<dbReference type="GO" id="GO:0000785">
    <property type="term" value="C:chromatin"/>
    <property type="evidence" value="ECO:0007669"/>
    <property type="project" value="TreeGrafter"/>
</dbReference>
<feature type="compositionally biased region" description="Basic and acidic residues" evidence="13">
    <location>
        <begin position="1"/>
        <end position="16"/>
    </location>
</feature>
<organism evidence="15 16">
    <name type="scientific">Clupea harengus</name>
    <name type="common">Atlantic herring</name>
    <dbReference type="NCBI Taxonomy" id="7950"/>
    <lineage>
        <taxon>Eukaryota</taxon>
        <taxon>Metazoa</taxon>
        <taxon>Chordata</taxon>
        <taxon>Craniata</taxon>
        <taxon>Vertebrata</taxon>
        <taxon>Euteleostomi</taxon>
        <taxon>Actinopterygii</taxon>
        <taxon>Neopterygii</taxon>
        <taxon>Teleostei</taxon>
        <taxon>Clupei</taxon>
        <taxon>Clupeiformes</taxon>
        <taxon>Clupeoidei</taxon>
        <taxon>Clupeidae</taxon>
        <taxon>Clupea</taxon>
    </lineage>
</organism>
<evidence type="ECO:0000256" key="1">
    <source>
        <dbReference type="ARBA" id="ARBA00004123"/>
    </source>
</evidence>
<feature type="domain" description="C2H2-type" evidence="14">
    <location>
        <begin position="648"/>
        <end position="675"/>
    </location>
</feature>
<evidence type="ECO:0000256" key="3">
    <source>
        <dbReference type="ARBA" id="ARBA00022723"/>
    </source>
</evidence>
<dbReference type="GO" id="GO:0008270">
    <property type="term" value="F:zinc ion binding"/>
    <property type="evidence" value="ECO:0007669"/>
    <property type="project" value="UniProtKB-KW"/>
</dbReference>
<feature type="domain" description="C2H2-type" evidence="14">
    <location>
        <begin position="676"/>
        <end position="699"/>
    </location>
</feature>
<evidence type="ECO:0000256" key="8">
    <source>
        <dbReference type="ARBA" id="ARBA00023125"/>
    </source>
</evidence>
<dbReference type="RefSeq" id="XP_042559825.1">
    <property type="nucleotide sequence ID" value="XM_042703891.1"/>
</dbReference>
<feature type="domain" description="C2H2-type" evidence="14">
    <location>
        <begin position="452"/>
        <end position="479"/>
    </location>
</feature>
<dbReference type="FunFam" id="3.30.160.60:FF:000624">
    <property type="entry name" value="zinc finger protein 697"/>
    <property type="match status" value="1"/>
</dbReference>
<accession>A0A8M1KBG6</accession>
<gene>
    <name evidence="16" type="primary">LOC105904227</name>
</gene>
<evidence type="ECO:0000256" key="6">
    <source>
        <dbReference type="ARBA" id="ARBA00022833"/>
    </source>
</evidence>
<feature type="domain" description="C2H2-type" evidence="14">
    <location>
        <begin position="480"/>
        <end position="507"/>
    </location>
</feature>
<evidence type="ECO:0000256" key="10">
    <source>
        <dbReference type="ARBA" id="ARBA00023242"/>
    </source>
</evidence>
<feature type="domain" description="C2H2-type" evidence="14">
    <location>
        <begin position="508"/>
        <end position="535"/>
    </location>
</feature>
<evidence type="ECO:0000256" key="13">
    <source>
        <dbReference type="SAM" id="MobiDB-lite"/>
    </source>
</evidence>
<evidence type="ECO:0000313" key="16">
    <source>
        <dbReference type="RefSeq" id="XP_042559825.1"/>
    </source>
</evidence>
<keyword evidence="3" id="KW-0479">Metal-binding</keyword>
<dbReference type="OrthoDB" id="10050330at2759"/>
<dbReference type="GO" id="GO:0000981">
    <property type="term" value="F:DNA-binding transcription factor activity, RNA polymerase II-specific"/>
    <property type="evidence" value="ECO:0007669"/>
    <property type="project" value="TreeGrafter"/>
</dbReference>
<keyword evidence="7" id="KW-0805">Transcription regulation</keyword>
<dbReference type="Pfam" id="PF05557">
    <property type="entry name" value="MAD"/>
    <property type="match status" value="1"/>
</dbReference>
<evidence type="ECO:0000259" key="14">
    <source>
        <dbReference type="PROSITE" id="PS50157"/>
    </source>
</evidence>
<feature type="domain" description="C2H2-type" evidence="14">
    <location>
        <begin position="396"/>
        <end position="423"/>
    </location>
</feature>
<dbReference type="GeneID" id="105904227"/>
<dbReference type="GO" id="GO:0000978">
    <property type="term" value="F:RNA polymerase II cis-regulatory region sequence-specific DNA binding"/>
    <property type="evidence" value="ECO:0007669"/>
    <property type="project" value="TreeGrafter"/>
</dbReference>
<feature type="region of interest" description="Disordered" evidence="13">
    <location>
        <begin position="251"/>
        <end position="279"/>
    </location>
</feature>
<reference evidence="16" key="1">
    <citation type="submission" date="2025-08" db="UniProtKB">
        <authorList>
            <consortium name="RefSeq"/>
        </authorList>
    </citation>
    <scope>IDENTIFICATION</scope>
</reference>
<dbReference type="GO" id="GO:0031519">
    <property type="term" value="C:PcG protein complex"/>
    <property type="evidence" value="ECO:0007669"/>
    <property type="project" value="TreeGrafter"/>
</dbReference>
<keyword evidence="10" id="KW-0539">Nucleus</keyword>
<keyword evidence="12" id="KW-0175">Coiled coil</keyword>
<evidence type="ECO:0000256" key="7">
    <source>
        <dbReference type="ARBA" id="ARBA00023015"/>
    </source>
</evidence>
<dbReference type="InterPro" id="IPR008672">
    <property type="entry name" value="Mad1"/>
</dbReference>
<protein>
    <submittedName>
        <fullName evidence="16">Zinc finger protein 70-like isoform X1</fullName>
    </submittedName>
</protein>